<evidence type="ECO:0000256" key="2">
    <source>
        <dbReference type="ARBA" id="ARBA00025783"/>
    </source>
</evidence>
<dbReference type="GO" id="GO:0071164">
    <property type="term" value="F:RNA cap trimethylguanosine synthase activity"/>
    <property type="evidence" value="ECO:0007669"/>
    <property type="project" value="TreeGrafter"/>
</dbReference>
<dbReference type="InterPro" id="IPR029063">
    <property type="entry name" value="SAM-dependent_MTases_sf"/>
</dbReference>
<accession>A0A183DJ44</accession>
<dbReference type="InterPro" id="IPR019012">
    <property type="entry name" value="RNA_cap_Gua-N2-MeTrfase"/>
</dbReference>
<evidence type="ECO:0000313" key="8">
    <source>
        <dbReference type="EMBL" id="VDK64823.1"/>
    </source>
</evidence>
<dbReference type="AlphaFoldDB" id="A0A183DJ44"/>
<keyword evidence="9" id="KW-1185">Reference proteome</keyword>
<dbReference type="OrthoDB" id="194443at2759"/>
<comment type="catalytic activity">
    <reaction evidence="4">
        <text>a 5'-end (N(7)-methyl 5'-triphosphoguanosine)-ribonucleoside in snoRNA + S-adenosyl-L-methionine = a 5'-end (N(2),N(7)-dimethyl 5'-triphosphoguanosine)-ribonucleoside in snoRNA + S-adenosyl-L-homocysteine + H(+)</text>
        <dbReference type="Rhea" id="RHEA:78475"/>
        <dbReference type="Rhea" id="RHEA-COMP:19086"/>
        <dbReference type="Rhea" id="RHEA-COMP:19088"/>
        <dbReference type="ChEBI" id="CHEBI:15378"/>
        <dbReference type="ChEBI" id="CHEBI:57856"/>
        <dbReference type="ChEBI" id="CHEBI:59789"/>
        <dbReference type="ChEBI" id="CHEBI:156461"/>
        <dbReference type="ChEBI" id="CHEBI:172880"/>
    </reaction>
    <physiologicalReaction direction="left-to-right" evidence="4">
        <dbReference type="Rhea" id="RHEA:78476"/>
    </physiologicalReaction>
</comment>
<evidence type="ECO:0000313" key="10">
    <source>
        <dbReference type="WBParaSite" id="GPUH_0000874501-mRNA-1"/>
    </source>
</evidence>
<reference evidence="8 9" key="2">
    <citation type="submission" date="2018-11" db="EMBL/GenBank/DDBJ databases">
        <authorList>
            <consortium name="Pathogen Informatics"/>
        </authorList>
    </citation>
    <scope>NUCLEOTIDE SEQUENCE [LARGE SCALE GENOMIC DNA]</scope>
</reference>
<organism evidence="10">
    <name type="scientific">Gongylonema pulchrum</name>
    <dbReference type="NCBI Taxonomy" id="637853"/>
    <lineage>
        <taxon>Eukaryota</taxon>
        <taxon>Metazoa</taxon>
        <taxon>Ecdysozoa</taxon>
        <taxon>Nematoda</taxon>
        <taxon>Chromadorea</taxon>
        <taxon>Rhabditida</taxon>
        <taxon>Spirurina</taxon>
        <taxon>Spiruromorpha</taxon>
        <taxon>Spiruroidea</taxon>
        <taxon>Gongylonematidae</taxon>
        <taxon>Gongylonema</taxon>
    </lineage>
</organism>
<reference evidence="10" key="1">
    <citation type="submission" date="2016-06" db="UniProtKB">
        <authorList>
            <consortium name="WormBaseParasite"/>
        </authorList>
    </citation>
    <scope>IDENTIFICATION</scope>
</reference>
<dbReference type="PANTHER" id="PTHR14741:SF32">
    <property type="entry name" value="TRIMETHYLGUANOSINE SYNTHASE"/>
    <property type="match status" value="1"/>
</dbReference>
<dbReference type="PANTHER" id="PTHR14741">
    <property type="entry name" value="S-ADENOSYLMETHIONINE-DEPENDENT METHYLTRANSFERASE RELATED"/>
    <property type="match status" value="1"/>
</dbReference>
<evidence type="ECO:0000256" key="5">
    <source>
        <dbReference type="ARBA" id="ARBA00048763"/>
    </source>
</evidence>
<proteinExistence type="inferred from homology"/>
<evidence type="ECO:0000256" key="3">
    <source>
        <dbReference type="ARBA" id="ARBA00047418"/>
    </source>
</evidence>
<dbReference type="Gene3D" id="3.40.50.150">
    <property type="entry name" value="Vaccinia Virus protein VP39"/>
    <property type="match status" value="1"/>
</dbReference>
<dbReference type="GO" id="GO:0005634">
    <property type="term" value="C:nucleus"/>
    <property type="evidence" value="ECO:0007669"/>
    <property type="project" value="TreeGrafter"/>
</dbReference>
<evidence type="ECO:0000313" key="9">
    <source>
        <dbReference type="Proteomes" id="UP000271098"/>
    </source>
</evidence>
<evidence type="ECO:0000256" key="1">
    <source>
        <dbReference type="ARBA" id="ARBA00018517"/>
    </source>
</evidence>
<dbReference type="Proteomes" id="UP000271098">
    <property type="component" value="Unassembled WGS sequence"/>
</dbReference>
<evidence type="ECO:0000256" key="7">
    <source>
        <dbReference type="ARBA" id="ARBA00049790"/>
    </source>
</evidence>
<comment type="similarity">
    <text evidence="2">Belongs to the methyltransferase superfamily. Trimethylguanosine synthase family.</text>
</comment>
<comment type="catalytic activity">
    <reaction evidence="6">
        <text>a 5'-end (N(7)-methyl 5'-triphosphoguanosine)-ribonucleoside in snRNA + S-adenosyl-L-methionine = a 5'-end (N(2),N(7)-dimethyl 5'-triphosphoguanosine)-ribonucleoside in snRNA + S-adenosyl-L-homocysteine + H(+)</text>
        <dbReference type="Rhea" id="RHEA:78471"/>
        <dbReference type="Rhea" id="RHEA-COMP:19085"/>
        <dbReference type="Rhea" id="RHEA-COMP:19087"/>
        <dbReference type="ChEBI" id="CHEBI:15378"/>
        <dbReference type="ChEBI" id="CHEBI:57856"/>
        <dbReference type="ChEBI" id="CHEBI:59789"/>
        <dbReference type="ChEBI" id="CHEBI:156461"/>
        <dbReference type="ChEBI" id="CHEBI:172880"/>
    </reaction>
    <physiologicalReaction direction="left-to-right" evidence="6">
        <dbReference type="Rhea" id="RHEA:78472"/>
    </physiologicalReaction>
</comment>
<evidence type="ECO:0000256" key="4">
    <source>
        <dbReference type="ARBA" id="ARBA00048740"/>
    </source>
</evidence>
<comment type="catalytic activity">
    <reaction evidence="5">
        <text>a 5'-end (N(2),N(7)-dimethyl 5'-triphosphoguanosine)-ribonucleoside in snRNA + S-adenosyl-L-methionine = a 5'-end (N(2),N(2),N(7)-trimethyl 5'-triphosphoguanosine)-ribonucleoside in snRNA + S-adenosyl-L-homocysteine + H(+)</text>
        <dbReference type="Rhea" id="RHEA:78479"/>
        <dbReference type="Rhea" id="RHEA-COMP:19087"/>
        <dbReference type="Rhea" id="RHEA-COMP:19089"/>
        <dbReference type="ChEBI" id="CHEBI:15378"/>
        <dbReference type="ChEBI" id="CHEBI:57856"/>
        <dbReference type="ChEBI" id="CHEBI:59789"/>
        <dbReference type="ChEBI" id="CHEBI:167623"/>
        <dbReference type="ChEBI" id="CHEBI:172880"/>
    </reaction>
    <physiologicalReaction direction="left-to-right" evidence="5">
        <dbReference type="Rhea" id="RHEA:78480"/>
    </physiologicalReaction>
</comment>
<dbReference type="EMBL" id="UYRT01026261">
    <property type="protein sequence ID" value="VDK64823.1"/>
    <property type="molecule type" value="Genomic_DNA"/>
</dbReference>
<dbReference type="SUPFAM" id="SSF53335">
    <property type="entry name" value="S-adenosyl-L-methionine-dependent methyltransferases"/>
    <property type="match status" value="1"/>
</dbReference>
<name>A0A183DJ44_9BILA</name>
<protein>
    <recommendedName>
        <fullName evidence="1">Trimethylguanosine synthase</fullName>
    </recommendedName>
    <alternativeName>
        <fullName evidence="7">Cap-specific guanine-N(2) methyltransferase</fullName>
    </alternativeName>
</protein>
<evidence type="ECO:0000256" key="6">
    <source>
        <dbReference type="ARBA" id="ARBA00049075"/>
    </source>
</evidence>
<gene>
    <name evidence="8" type="ORF">GPUH_LOCUS8734</name>
</gene>
<sequence>MNGFFVFAVIALDLDPIRLRCARRNAEIYGVADRINFMCIDFFHFCKMENDKVKSLWNHSLDSRQRPKNSKKKLVNNFEKAVEVGEEVGNKKLEIEEEENALVKEEPDDEDELSVAAHSCGYVPRFDAVFLSPPWGGPAYRDAKVTLKS</sequence>
<comment type="catalytic activity">
    <reaction evidence="3">
        <text>a 5'-end (N(2),N(7)-dimethyl 5'-triphosphoguanosine)-ribonucleoside in snoRNA + S-adenosyl-L-methionine = a 5'-end (N(2),N(2),N(7)-trimethyl 5'-triphosphoguanosine)-ribonucleoside in snoRNA + S-adenosyl-L-homocysteine + H(+)</text>
        <dbReference type="Rhea" id="RHEA:78507"/>
        <dbReference type="Rhea" id="RHEA-COMP:19088"/>
        <dbReference type="Rhea" id="RHEA-COMP:19090"/>
        <dbReference type="ChEBI" id="CHEBI:15378"/>
        <dbReference type="ChEBI" id="CHEBI:57856"/>
        <dbReference type="ChEBI" id="CHEBI:59789"/>
        <dbReference type="ChEBI" id="CHEBI:167623"/>
        <dbReference type="ChEBI" id="CHEBI:172880"/>
    </reaction>
    <physiologicalReaction direction="left-to-right" evidence="3">
        <dbReference type="Rhea" id="RHEA:78508"/>
    </physiologicalReaction>
</comment>
<dbReference type="Pfam" id="PF09445">
    <property type="entry name" value="Methyltransf_15"/>
    <property type="match status" value="1"/>
</dbReference>
<dbReference type="WBParaSite" id="GPUH_0000874501-mRNA-1">
    <property type="protein sequence ID" value="GPUH_0000874501-mRNA-1"/>
    <property type="gene ID" value="GPUH_0000874501"/>
</dbReference>